<feature type="compositionally biased region" description="Low complexity" evidence="1">
    <location>
        <begin position="114"/>
        <end position="142"/>
    </location>
</feature>
<comment type="caution">
    <text evidence="2">The sequence shown here is derived from an EMBL/GenBank/DDBJ whole genome shotgun (WGS) entry which is preliminary data.</text>
</comment>
<feature type="region of interest" description="Disordered" evidence="1">
    <location>
        <begin position="88"/>
        <end position="142"/>
    </location>
</feature>
<accession>A0AAD3HPC5</accession>
<feature type="non-terminal residue" evidence="2">
    <location>
        <position position="1"/>
    </location>
</feature>
<name>A0AAD3HPC5_9CHLO</name>
<dbReference type="AlphaFoldDB" id="A0AAD3HPC5"/>
<feature type="compositionally biased region" description="Pro residues" evidence="1">
    <location>
        <begin position="93"/>
        <end position="113"/>
    </location>
</feature>
<evidence type="ECO:0000313" key="2">
    <source>
        <dbReference type="EMBL" id="GFR48021.1"/>
    </source>
</evidence>
<dbReference type="EMBL" id="BMAR01000021">
    <property type="protein sequence ID" value="GFR48021.1"/>
    <property type="molecule type" value="Genomic_DNA"/>
</dbReference>
<sequence length="166" mass="17666">AAEVLPRTHHERLQLRSLRELHPGPNPGQVVLCRPLVFVAPPLNASGTLYLVCVDTGGCVFVLSLAHVHHDAFDMTALLAVLHPQLRNVDTKWPPPPPSPPPVLPPPPPPPPSQQQQKPQTPLSETAAAPATTVAAPAAPAPSSRTYRFPMLLVGVDLGCRSCVLV</sequence>
<dbReference type="InterPro" id="IPR038645">
    <property type="entry name" value="TTC5_OB_sf"/>
</dbReference>
<proteinExistence type="predicted"/>
<reference evidence="2 3" key="1">
    <citation type="journal article" date="2021" name="Sci. Rep.">
        <title>Genome sequencing of the multicellular alga Astrephomene provides insights into convergent evolution of germ-soma differentiation.</title>
        <authorList>
            <person name="Yamashita S."/>
            <person name="Yamamoto K."/>
            <person name="Matsuzaki R."/>
            <person name="Suzuki S."/>
            <person name="Yamaguchi H."/>
            <person name="Hirooka S."/>
            <person name="Minakuchi Y."/>
            <person name="Miyagishima S."/>
            <person name="Kawachi M."/>
            <person name="Toyoda A."/>
            <person name="Nozaki H."/>
        </authorList>
    </citation>
    <scope>NUCLEOTIDE SEQUENCE [LARGE SCALE GENOMIC DNA]</scope>
    <source>
        <strain evidence="2 3">NIES-4017</strain>
    </source>
</reference>
<protein>
    <submittedName>
        <fullName evidence="2">Uncharacterized protein</fullName>
    </submittedName>
</protein>
<feature type="non-terminal residue" evidence="2">
    <location>
        <position position="166"/>
    </location>
</feature>
<organism evidence="2 3">
    <name type="scientific">Astrephomene gubernaculifera</name>
    <dbReference type="NCBI Taxonomy" id="47775"/>
    <lineage>
        <taxon>Eukaryota</taxon>
        <taxon>Viridiplantae</taxon>
        <taxon>Chlorophyta</taxon>
        <taxon>core chlorophytes</taxon>
        <taxon>Chlorophyceae</taxon>
        <taxon>CS clade</taxon>
        <taxon>Chlamydomonadales</taxon>
        <taxon>Astrephomenaceae</taxon>
        <taxon>Astrephomene</taxon>
    </lineage>
</organism>
<dbReference type="Gene3D" id="2.40.50.550">
    <property type="match status" value="1"/>
</dbReference>
<gene>
    <name evidence="2" type="ORF">Agub_g9851</name>
</gene>
<dbReference type="Proteomes" id="UP001054857">
    <property type="component" value="Unassembled WGS sequence"/>
</dbReference>
<evidence type="ECO:0000256" key="1">
    <source>
        <dbReference type="SAM" id="MobiDB-lite"/>
    </source>
</evidence>
<keyword evidence="3" id="KW-1185">Reference proteome</keyword>
<evidence type="ECO:0000313" key="3">
    <source>
        <dbReference type="Proteomes" id="UP001054857"/>
    </source>
</evidence>